<name>A0AAX2H253_9PSED</name>
<organism evidence="1 2">
    <name type="scientific">Pseudomonas lundensis</name>
    <dbReference type="NCBI Taxonomy" id="86185"/>
    <lineage>
        <taxon>Bacteria</taxon>
        <taxon>Pseudomonadati</taxon>
        <taxon>Pseudomonadota</taxon>
        <taxon>Gammaproteobacteria</taxon>
        <taxon>Pseudomonadales</taxon>
        <taxon>Pseudomonadaceae</taxon>
        <taxon>Pseudomonas</taxon>
    </lineage>
</organism>
<gene>
    <name evidence="1" type="ORF">PLUA15_110041</name>
</gene>
<dbReference type="AlphaFoldDB" id="A0AAX2H253"/>
<sequence length="28" mass="3184">MAIARFELNKHFVAPSLRLRPLARAHPA</sequence>
<evidence type="ECO:0000313" key="1">
    <source>
        <dbReference type="EMBL" id="SOB49220.1"/>
    </source>
</evidence>
<dbReference type="Proteomes" id="UP000219564">
    <property type="component" value="Unassembled WGS sequence"/>
</dbReference>
<reference evidence="1 2" key="1">
    <citation type="submission" date="2017-08" db="EMBL/GenBank/DDBJ databases">
        <authorList>
            <person name="Chaillou S."/>
        </authorList>
    </citation>
    <scope>NUCLEOTIDE SEQUENCE [LARGE SCALE GENOMIC DNA]</scope>
    <source>
        <strain evidence="1 2">MFPA15A1205</strain>
    </source>
</reference>
<protein>
    <submittedName>
        <fullName evidence="1">Uncharacterized protein</fullName>
    </submittedName>
</protein>
<proteinExistence type="predicted"/>
<comment type="caution">
    <text evidence="1">The sequence shown here is derived from an EMBL/GenBank/DDBJ whole genome shotgun (WGS) entry which is preliminary data.</text>
</comment>
<accession>A0AAX2H253</accession>
<evidence type="ECO:0000313" key="2">
    <source>
        <dbReference type="Proteomes" id="UP000219564"/>
    </source>
</evidence>
<dbReference type="EMBL" id="OBKZ01000003">
    <property type="protein sequence ID" value="SOB49220.1"/>
    <property type="molecule type" value="Genomic_DNA"/>
</dbReference>